<dbReference type="Proteomes" id="UP001159427">
    <property type="component" value="Unassembled WGS sequence"/>
</dbReference>
<protein>
    <submittedName>
        <fullName evidence="2">Uncharacterized protein</fullName>
    </submittedName>
</protein>
<evidence type="ECO:0000256" key="1">
    <source>
        <dbReference type="SAM" id="SignalP"/>
    </source>
</evidence>
<organism evidence="2 3">
    <name type="scientific">Porites evermanni</name>
    <dbReference type="NCBI Taxonomy" id="104178"/>
    <lineage>
        <taxon>Eukaryota</taxon>
        <taxon>Metazoa</taxon>
        <taxon>Cnidaria</taxon>
        <taxon>Anthozoa</taxon>
        <taxon>Hexacorallia</taxon>
        <taxon>Scleractinia</taxon>
        <taxon>Fungiina</taxon>
        <taxon>Poritidae</taxon>
        <taxon>Porites</taxon>
    </lineage>
</organism>
<accession>A0ABN8QDM2</accession>
<sequence length="455" mass="51653">MEFKFLLITLMVAIFFAQYEASSKTCPRWVKLNKSPVCFGARGNQFGRFSYQQNIFVSSFMLVHRSGKVTCNKSDKSHYSYWGCLPNHEGLIVLLTDQNNKILAPEASTVSKGGWYNLAGYSSSSSVLVFCAKNKPLVVFANSELRLWYGEDWVDGTESDNGGKSCADVYGLLALFNSKDLNLAYVVCRGDFLPLCYLRMPFIFVNNISFLKLLPWNFRRQGLIEPRTSLVRPARVPNLTTVRKKIPLEIGRNSIFEEMDFKGNRSKDIGQMKNFSFINLDLEGKHCVVAFRAWVLSRLSRMGPRTGTREHSPYRFPCLLTVKICFRFQSCILYQSLCIDHVRASRLVFGANGDYFGRFSYPKNIFVSSFMLVHRSGTVTCDKKDYSYWGCAPDVNLFSVPLTYQNNKILAPEATPPVGKGGWYPSGRIRSRLQFFVLGPCVLSQKEASMCLCQT</sequence>
<gene>
    <name evidence="2" type="ORF">PEVE_00003491</name>
</gene>
<reference evidence="2 3" key="1">
    <citation type="submission" date="2022-05" db="EMBL/GenBank/DDBJ databases">
        <authorList>
            <consortium name="Genoscope - CEA"/>
            <person name="William W."/>
        </authorList>
    </citation>
    <scope>NUCLEOTIDE SEQUENCE [LARGE SCALE GENOMIC DNA]</scope>
</reference>
<comment type="caution">
    <text evidence="2">The sequence shown here is derived from an EMBL/GenBank/DDBJ whole genome shotgun (WGS) entry which is preliminary data.</text>
</comment>
<keyword evidence="3" id="KW-1185">Reference proteome</keyword>
<proteinExistence type="predicted"/>
<feature type="signal peptide" evidence="1">
    <location>
        <begin position="1"/>
        <end position="21"/>
    </location>
</feature>
<feature type="chain" id="PRO_5045433138" evidence="1">
    <location>
        <begin position="22"/>
        <end position="455"/>
    </location>
</feature>
<name>A0ABN8QDM2_9CNID</name>
<dbReference type="EMBL" id="CALNXI010001207">
    <property type="protein sequence ID" value="CAH3160154.1"/>
    <property type="molecule type" value="Genomic_DNA"/>
</dbReference>
<evidence type="ECO:0000313" key="3">
    <source>
        <dbReference type="Proteomes" id="UP001159427"/>
    </source>
</evidence>
<keyword evidence="1" id="KW-0732">Signal</keyword>
<evidence type="ECO:0000313" key="2">
    <source>
        <dbReference type="EMBL" id="CAH3160154.1"/>
    </source>
</evidence>